<dbReference type="OrthoDB" id="829927at2"/>
<feature type="coiled-coil region" evidence="1">
    <location>
        <begin position="151"/>
        <end position="181"/>
    </location>
</feature>
<dbReference type="SUPFAM" id="SSF81901">
    <property type="entry name" value="HCP-like"/>
    <property type="match status" value="1"/>
</dbReference>
<evidence type="ECO:0000313" key="2">
    <source>
        <dbReference type="EMBL" id="SDA97215.1"/>
    </source>
</evidence>
<protein>
    <submittedName>
        <fullName evidence="2">Sel1 repeat-containing protein</fullName>
    </submittedName>
</protein>
<keyword evidence="1" id="KW-0175">Coiled coil</keyword>
<dbReference type="Proteomes" id="UP000198756">
    <property type="component" value="Unassembled WGS sequence"/>
</dbReference>
<dbReference type="Gene3D" id="1.25.40.10">
    <property type="entry name" value="Tetratricopeptide repeat domain"/>
    <property type="match status" value="1"/>
</dbReference>
<proteinExistence type="predicted"/>
<dbReference type="InterPro" id="IPR011990">
    <property type="entry name" value="TPR-like_helical_dom_sf"/>
</dbReference>
<evidence type="ECO:0000313" key="3">
    <source>
        <dbReference type="Proteomes" id="UP000198756"/>
    </source>
</evidence>
<dbReference type="Pfam" id="PF08238">
    <property type="entry name" value="Sel1"/>
    <property type="match status" value="3"/>
</dbReference>
<evidence type="ECO:0000256" key="1">
    <source>
        <dbReference type="SAM" id="Coils"/>
    </source>
</evidence>
<gene>
    <name evidence="2" type="ORF">SAMN03080617_04342</name>
</gene>
<dbReference type="InterPro" id="IPR006597">
    <property type="entry name" value="Sel1-like"/>
</dbReference>
<keyword evidence="3" id="KW-1185">Reference proteome</keyword>
<dbReference type="EMBL" id="FMXE01000061">
    <property type="protein sequence ID" value="SDA97215.1"/>
    <property type="molecule type" value="Genomic_DNA"/>
</dbReference>
<dbReference type="STRING" id="279824.SAMN03080617_04342"/>
<sequence>MKVKLSFLFILISIFINSETTYSQCTEAKDADMAKYKRLTETQDAQGCSQCAMLALYLCSARNTVTVEDKRMVSSLITQTKGNIVNMGQPYCCPELVSRQPQWGRDVGNNISTGQSLASGNELNNVPGKGSEIATIAAEIGVNLLSDLLDERQAKKEMERKEEANRKIAALENSYKSEFLDVYQNSAESGSEIAQMKLVFEAKKLITEYLNTDFLDKLTPNWHNWTMEAAKNNNLGAMNFIAEHTIYDAVFGVKYDFGITKEQGIQLLEEAANLGSNDAMLMLGKFFSLKSSLGGGGDIEKAFYWISKAAENGSSIGNYLMGMLYRYNDLDGVTMYYLKFKIKKDDQLAFEFFQKSISITDEVETDYSKSTFMNSIISNPYLGSA</sequence>
<accession>A0A1G5ZRF0</accession>
<name>A0A1G5ZRF0_9BACT</name>
<reference evidence="3" key="1">
    <citation type="submission" date="2016-10" db="EMBL/GenBank/DDBJ databases">
        <authorList>
            <person name="Varghese N."/>
            <person name="Submissions S."/>
        </authorList>
    </citation>
    <scope>NUCLEOTIDE SEQUENCE [LARGE SCALE GENOMIC DNA]</scope>
    <source>
        <strain evidence="3">DSM 22703</strain>
    </source>
</reference>
<dbReference type="AlphaFoldDB" id="A0A1G5ZRF0"/>
<dbReference type="RefSeq" id="WP_092735156.1">
    <property type="nucleotide sequence ID" value="NZ_FMXE01000061.1"/>
</dbReference>
<organism evidence="2 3">
    <name type="scientific">Algoriphagus alkaliphilus</name>
    <dbReference type="NCBI Taxonomy" id="279824"/>
    <lineage>
        <taxon>Bacteria</taxon>
        <taxon>Pseudomonadati</taxon>
        <taxon>Bacteroidota</taxon>
        <taxon>Cytophagia</taxon>
        <taxon>Cytophagales</taxon>
        <taxon>Cyclobacteriaceae</taxon>
        <taxon>Algoriphagus</taxon>
    </lineage>
</organism>